<dbReference type="InterPro" id="IPR005491">
    <property type="entry name" value="ENT_dom"/>
</dbReference>
<dbReference type="SUPFAM" id="SSF158639">
    <property type="entry name" value="ENT-like"/>
    <property type="match status" value="1"/>
</dbReference>
<feature type="domain" description="ENT" evidence="4">
    <location>
        <begin position="18"/>
        <end position="102"/>
    </location>
</feature>
<proteinExistence type="predicted"/>
<dbReference type="RefSeq" id="XP_034237364.1">
    <property type="nucleotide sequence ID" value="XM_034381473.1"/>
</dbReference>
<dbReference type="PANTHER" id="PTHR16500">
    <property type="entry name" value="BRCA2-INTERACTING TRANSCRIPTIONAL REPRESSOR EMSY"/>
    <property type="match status" value="1"/>
</dbReference>
<feature type="region of interest" description="Disordered" evidence="3">
    <location>
        <begin position="360"/>
        <end position="426"/>
    </location>
</feature>
<dbReference type="AlphaFoldDB" id="A0A6P8ZKM5"/>
<evidence type="ECO:0000256" key="3">
    <source>
        <dbReference type="SAM" id="MobiDB-lite"/>
    </source>
</evidence>
<feature type="compositionally biased region" description="Polar residues" evidence="3">
    <location>
        <begin position="407"/>
        <end position="426"/>
    </location>
</feature>
<name>A0A6P8ZKM5_THRPL</name>
<feature type="compositionally biased region" description="Polar residues" evidence="3">
    <location>
        <begin position="1010"/>
        <end position="1044"/>
    </location>
</feature>
<comment type="subcellular location">
    <subcellularLocation>
        <location evidence="1">Nucleus</location>
    </subcellularLocation>
</comment>
<dbReference type="KEGG" id="tpal:117642869"/>
<feature type="region of interest" description="Disordered" evidence="3">
    <location>
        <begin position="158"/>
        <end position="235"/>
    </location>
</feature>
<dbReference type="OrthoDB" id="10035579at2759"/>
<gene>
    <name evidence="6" type="primary">LOC117642869</name>
</gene>
<feature type="compositionally biased region" description="Polar residues" evidence="3">
    <location>
        <begin position="182"/>
        <end position="210"/>
    </location>
</feature>
<feature type="region of interest" description="Disordered" evidence="3">
    <location>
        <begin position="1006"/>
        <end position="1044"/>
    </location>
</feature>
<keyword evidence="5" id="KW-1185">Reference proteome</keyword>
<feature type="region of interest" description="Disordered" evidence="3">
    <location>
        <begin position="280"/>
        <end position="319"/>
    </location>
</feature>
<keyword evidence="2" id="KW-0539">Nucleus</keyword>
<evidence type="ECO:0000256" key="2">
    <source>
        <dbReference type="ARBA" id="ARBA00023242"/>
    </source>
</evidence>
<dbReference type="PANTHER" id="PTHR16500:SF3">
    <property type="entry name" value="BRCA2-INTERACTING TRANSCRIPTIONAL REPRESSOR EMSY"/>
    <property type="match status" value="1"/>
</dbReference>
<feature type="compositionally biased region" description="Basic and acidic residues" evidence="3">
    <location>
        <begin position="280"/>
        <end position="291"/>
    </location>
</feature>
<sequence length="1044" mass="109104">MGEPDVWPLLLDMSRDDCKRILRRLELEAYSNLVSVLRAQGSLTAQKRRLLQNVAQTLSISEERHKAECRRAVNSEKLATIAKHMSGTNSGTEWAIEGRRLVPLLPRLVPQTAFTAIADKVANMAMTEGAKLPLPTPPLKKRMTSPPIDEFLLEPNVPEASKTSQVSSGSPTTVPNAEHSSDNQQGKPTLCSTLSPQFTPNSPSSLQDCSSAIFLSDPAPQPAPPSPHDPTFPSQVKEEVVIEQAPEPTVASAVLTNHTQRLIQASTQPAPAKSQVVLLVKKDDRPQEDRLSRKRPRSSSLDVTVNTPTSMMPPPFKKEIVSPISPLGVTSPLSQLPTAISPQTHSHLVQQQTLQAAAAAAAAASSSTPGPVPVTHEQQSQPQQTAQLSLQQVHAPPPLALPVHTTAAGTNQQPQPYQAQTVSQQIQNLASTLSQTNAHNPTPSTRTITIPSQGTVKLSLASSTPNSGAGIPSGTHKVIIVSSTTPSILQRSLSVPVVKSLSTSAPSQPCTSTLVLNTNQQTHQVISGSASSTGTTETTSSILSHQVTSSTLSSKVQGKLFAQSTPKTRPRANSIVIPVTPNQTNVMNSVGVTSVQLKSALQAGKQGVLKSSDAAGLKIMPISNMTNSSKLLPKSTGSGPMYVVSTQSTTSSSVSMVARTVPAGGRVMTISSSLPKVAVSTSQGGNVLSVTSKPMQTLQFSQAGSAVTSSGSVALSSSGGKPNVIVVQKGSGAFGRGVTLSHAGKEVVGKVLLGGKALTSLNQSQFQTTGNSAMPGSNLQPVSNQTTQLSTSLQTCQSPATTTATTRVVTVQKLPSAVVQGSTGSSNVIVLDLSQEQFNNSAVLNEILASSILQSSNVMSLNQDVISESGNSSVTSVKGILNLPNNQTDMNTGVFLNDGGNILVEGLNHSVSDSVDFDSHVEDDASHIASATCTQNESALSFVVDDITLDGGQSSNGSAPQQSRGHTDICATAMSNANLNFNDLLDDNSMDGIQPVSYETMEMEMAPGSGNISESNIHGNTDGNDGNWDLSGTSQMTTDGSEYL</sequence>
<dbReference type="Gene3D" id="1.10.1240.40">
    <property type="entry name" value="ENT domain"/>
    <property type="match status" value="1"/>
</dbReference>
<dbReference type="InterPro" id="IPR036142">
    <property type="entry name" value="ENT_dom-like_sf"/>
</dbReference>
<dbReference type="InParanoid" id="A0A6P8ZKM5"/>
<organism evidence="6">
    <name type="scientific">Thrips palmi</name>
    <name type="common">Melon thrips</name>
    <dbReference type="NCBI Taxonomy" id="161013"/>
    <lineage>
        <taxon>Eukaryota</taxon>
        <taxon>Metazoa</taxon>
        <taxon>Ecdysozoa</taxon>
        <taxon>Arthropoda</taxon>
        <taxon>Hexapoda</taxon>
        <taxon>Insecta</taxon>
        <taxon>Pterygota</taxon>
        <taxon>Neoptera</taxon>
        <taxon>Paraneoptera</taxon>
        <taxon>Thysanoptera</taxon>
        <taxon>Terebrantia</taxon>
        <taxon>Thripoidea</taxon>
        <taxon>Thripidae</taxon>
        <taxon>Thrips</taxon>
    </lineage>
</organism>
<feature type="compositionally biased region" description="Low complexity" evidence="3">
    <location>
        <begin position="360"/>
        <end position="394"/>
    </location>
</feature>
<protein>
    <submittedName>
        <fullName evidence="6">BRCA2-interacting transcriptional repressor EMSY isoform X1</fullName>
    </submittedName>
</protein>
<dbReference type="Pfam" id="PF03735">
    <property type="entry name" value="ENT"/>
    <property type="match status" value="1"/>
</dbReference>
<dbReference type="PROSITE" id="PS51138">
    <property type="entry name" value="ENT"/>
    <property type="match status" value="1"/>
</dbReference>
<evidence type="ECO:0000259" key="4">
    <source>
        <dbReference type="PROSITE" id="PS51138"/>
    </source>
</evidence>
<evidence type="ECO:0000256" key="1">
    <source>
        <dbReference type="ARBA" id="ARBA00004123"/>
    </source>
</evidence>
<dbReference type="Proteomes" id="UP000515158">
    <property type="component" value="Unplaced"/>
</dbReference>
<evidence type="ECO:0000313" key="5">
    <source>
        <dbReference type="Proteomes" id="UP000515158"/>
    </source>
</evidence>
<dbReference type="InterPro" id="IPR033482">
    <property type="entry name" value="EMSY"/>
</dbReference>
<accession>A0A6P8ZKM5</accession>
<dbReference type="GeneID" id="117642869"/>
<dbReference type="SMART" id="SM01191">
    <property type="entry name" value="ENT"/>
    <property type="match status" value="1"/>
</dbReference>
<evidence type="ECO:0000313" key="6">
    <source>
        <dbReference type="RefSeq" id="XP_034237364.1"/>
    </source>
</evidence>
<dbReference type="GO" id="GO:0006355">
    <property type="term" value="P:regulation of DNA-templated transcription"/>
    <property type="evidence" value="ECO:0007669"/>
    <property type="project" value="InterPro"/>
</dbReference>
<dbReference type="GO" id="GO:0005654">
    <property type="term" value="C:nucleoplasm"/>
    <property type="evidence" value="ECO:0007669"/>
    <property type="project" value="TreeGrafter"/>
</dbReference>
<feature type="compositionally biased region" description="Pro residues" evidence="3">
    <location>
        <begin position="219"/>
        <end position="230"/>
    </location>
</feature>
<feature type="compositionally biased region" description="Polar residues" evidence="3">
    <location>
        <begin position="161"/>
        <end position="175"/>
    </location>
</feature>
<reference evidence="6" key="1">
    <citation type="submission" date="2025-08" db="UniProtKB">
        <authorList>
            <consortium name="RefSeq"/>
        </authorList>
    </citation>
    <scope>IDENTIFICATION</scope>
    <source>
        <tissue evidence="6">Total insect</tissue>
    </source>
</reference>